<dbReference type="NCBIfam" id="NF003031">
    <property type="entry name" value="PRK03910.1-4"/>
    <property type="match status" value="1"/>
</dbReference>
<dbReference type="InterPro" id="IPR005966">
    <property type="entry name" value="D-Cys_desShydrase"/>
</dbReference>
<comment type="similarity">
    <text evidence="2">Belongs to the ACC deaminase/D-cysteine desulfhydrase family.</text>
</comment>
<dbReference type="RefSeq" id="WP_088075355.1">
    <property type="nucleotide sequence ID" value="NZ_JAHQCR010000020.1"/>
</dbReference>
<dbReference type="InterPro" id="IPR036052">
    <property type="entry name" value="TrpB-like_PALP_sf"/>
</dbReference>
<dbReference type="Gene3D" id="3.40.50.1100">
    <property type="match status" value="2"/>
</dbReference>
<evidence type="ECO:0000259" key="4">
    <source>
        <dbReference type="Pfam" id="PF00291"/>
    </source>
</evidence>
<name>A0ABS6JPW3_9BACI</name>
<keyword evidence="3" id="KW-0663">Pyridoxal phosphate</keyword>
<evidence type="ECO:0000313" key="6">
    <source>
        <dbReference type="Proteomes" id="UP000790580"/>
    </source>
</evidence>
<accession>A0ABS6JPW3</accession>
<dbReference type="NCBIfam" id="TIGR01275">
    <property type="entry name" value="ACC_deam_rel"/>
    <property type="match status" value="1"/>
</dbReference>
<dbReference type="SUPFAM" id="SSF53686">
    <property type="entry name" value="Tryptophan synthase beta subunit-like PLP-dependent enzymes"/>
    <property type="match status" value="1"/>
</dbReference>
<evidence type="ECO:0000256" key="2">
    <source>
        <dbReference type="ARBA" id="ARBA00008639"/>
    </source>
</evidence>
<dbReference type="Proteomes" id="UP000790580">
    <property type="component" value="Unassembled WGS sequence"/>
</dbReference>
<reference evidence="5 6" key="1">
    <citation type="submission" date="2021-06" db="EMBL/GenBank/DDBJ databases">
        <title>Bacillus sp. RD4P76, an endophyte from a halophyte.</title>
        <authorList>
            <person name="Sun J.-Q."/>
        </authorList>
    </citation>
    <scope>NUCLEOTIDE SEQUENCE [LARGE SCALE GENOMIC DNA]</scope>
    <source>
        <strain evidence="5 6">JCM 17098</strain>
    </source>
</reference>
<dbReference type="EMBL" id="JAHQCR010000020">
    <property type="protein sequence ID" value="MBU9720606.1"/>
    <property type="molecule type" value="Genomic_DNA"/>
</dbReference>
<dbReference type="InterPro" id="IPR001926">
    <property type="entry name" value="TrpB-like_PALP"/>
</dbReference>
<proteinExistence type="inferred from homology"/>
<gene>
    <name evidence="5" type="ORF">KS407_03995</name>
</gene>
<dbReference type="Pfam" id="PF00291">
    <property type="entry name" value="PALP"/>
    <property type="match status" value="1"/>
</dbReference>
<dbReference type="GO" id="GO:0019148">
    <property type="term" value="F:D-cysteine desulfhydrase activity"/>
    <property type="evidence" value="ECO:0007669"/>
    <property type="project" value="UniProtKB-EC"/>
</dbReference>
<dbReference type="PIRSF" id="PIRSF006278">
    <property type="entry name" value="ACCD_DCysDesulf"/>
    <property type="match status" value="1"/>
</dbReference>
<protein>
    <submittedName>
        <fullName evidence="5">D-cysteine desulfhydrase</fullName>
        <ecNumber evidence="5">4.4.1.15</ecNumber>
    </submittedName>
</protein>
<dbReference type="PANTHER" id="PTHR43780:SF2">
    <property type="entry name" value="1-AMINOCYCLOPROPANE-1-CARBOXYLATE DEAMINASE-RELATED"/>
    <property type="match status" value="1"/>
</dbReference>
<organism evidence="5 6">
    <name type="scientific">Evansella alkalicola</name>
    <dbReference type="NCBI Taxonomy" id="745819"/>
    <lineage>
        <taxon>Bacteria</taxon>
        <taxon>Bacillati</taxon>
        <taxon>Bacillota</taxon>
        <taxon>Bacilli</taxon>
        <taxon>Bacillales</taxon>
        <taxon>Bacillaceae</taxon>
        <taxon>Evansella</taxon>
    </lineage>
</organism>
<dbReference type="InterPro" id="IPR027278">
    <property type="entry name" value="ACCD_DCysDesulf"/>
</dbReference>
<evidence type="ECO:0000256" key="3">
    <source>
        <dbReference type="ARBA" id="ARBA00022898"/>
    </source>
</evidence>
<comment type="caution">
    <text evidence="5">The sequence shown here is derived from an EMBL/GenBank/DDBJ whole genome shotgun (WGS) entry which is preliminary data.</text>
</comment>
<feature type="domain" description="Tryptophan synthase beta chain-like PALP" evidence="4">
    <location>
        <begin position="14"/>
        <end position="318"/>
    </location>
</feature>
<keyword evidence="6" id="KW-1185">Reference proteome</keyword>
<keyword evidence="5" id="KW-0456">Lyase</keyword>
<evidence type="ECO:0000313" key="5">
    <source>
        <dbReference type="EMBL" id="MBU9720606.1"/>
    </source>
</evidence>
<dbReference type="EC" id="4.4.1.15" evidence="5"/>
<comment type="cofactor">
    <cofactor evidence="1">
        <name>pyridoxal 5'-phosphate</name>
        <dbReference type="ChEBI" id="CHEBI:597326"/>
    </cofactor>
</comment>
<dbReference type="PANTHER" id="PTHR43780">
    <property type="entry name" value="1-AMINOCYCLOPROPANE-1-CARBOXYLATE DEAMINASE-RELATED"/>
    <property type="match status" value="1"/>
</dbReference>
<sequence length="336" mass="36684">MKIDQFPRNKYSTLPTPIEKASNLSKNMGGPNIFIKRDDLLGLAEGGNKTRKLEFLIADAQAKGADTIITAGGIQSNHCRLTLAACIKENLKCILILEENKDDLYHTKNNGNFLLYHLINPESVKIVKNGTDVYEEMERVANQVKSEGGSPYVIPVGGSNVIGATGYVACAQEIIQQSKDIDVQFDYVICASGSAGMQAGLLTGFLGENSSTKVIGINVSRGKVEQEENVLDLTRATAKHLSFIDKISKDNVRCFDSYVGPGYALPTKGMKEAVRLLANTEGILLDPVYTGKTMAGLINLIRQGFFNDEDNILFLHSGGTPALYAYTPFFYEEDHS</sequence>
<evidence type="ECO:0000256" key="1">
    <source>
        <dbReference type="ARBA" id="ARBA00001933"/>
    </source>
</evidence>